<protein>
    <submittedName>
        <fullName evidence="1">Uncharacterized protein</fullName>
    </submittedName>
</protein>
<gene>
    <name evidence="1" type="ORF">EC957_004864</name>
</gene>
<accession>A0A9P6F050</accession>
<dbReference type="EMBL" id="JAAAXW010000224">
    <property type="protein sequence ID" value="KAF9539897.1"/>
    <property type="molecule type" value="Genomic_DNA"/>
</dbReference>
<dbReference type="AlphaFoldDB" id="A0A9P6F050"/>
<reference evidence="1" key="1">
    <citation type="journal article" date="2020" name="Fungal Divers.">
        <title>Resolving the Mortierellaceae phylogeny through synthesis of multi-gene phylogenetics and phylogenomics.</title>
        <authorList>
            <person name="Vandepol N."/>
            <person name="Liber J."/>
            <person name="Desiro A."/>
            <person name="Na H."/>
            <person name="Kennedy M."/>
            <person name="Barry K."/>
            <person name="Grigoriev I.V."/>
            <person name="Miller A.N."/>
            <person name="O'Donnell K."/>
            <person name="Stajich J.E."/>
            <person name="Bonito G."/>
        </authorList>
    </citation>
    <scope>NUCLEOTIDE SEQUENCE</scope>
    <source>
        <strain evidence="1">NRRL 2591</strain>
    </source>
</reference>
<evidence type="ECO:0000313" key="1">
    <source>
        <dbReference type="EMBL" id="KAF9539897.1"/>
    </source>
</evidence>
<keyword evidence="2" id="KW-1185">Reference proteome</keyword>
<name>A0A9P6F050_9FUNG</name>
<sequence length="84" mass="9502">MNLAGPFPKQSAQGKVELADDLASTKSDATRRLYSTRASGSRWLGEVYEVKLAAFEAAKNLYRTWVVDQDREQMTRSYLDRDGI</sequence>
<comment type="caution">
    <text evidence="1">The sequence shown here is derived from an EMBL/GenBank/DDBJ whole genome shotgun (WGS) entry which is preliminary data.</text>
</comment>
<organism evidence="1 2">
    <name type="scientific">Mortierella hygrophila</name>
    <dbReference type="NCBI Taxonomy" id="979708"/>
    <lineage>
        <taxon>Eukaryota</taxon>
        <taxon>Fungi</taxon>
        <taxon>Fungi incertae sedis</taxon>
        <taxon>Mucoromycota</taxon>
        <taxon>Mortierellomycotina</taxon>
        <taxon>Mortierellomycetes</taxon>
        <taxon>Mortierellales</taxon>
        <taxon>Mortierellaceae</taxon>
        <taxon>Mortierella</taxon>
    </lineage>
</organism>
<proteinExistence type="predicted"/>
<dbReference type="Proteomes" id="UP000723463">
    <property type="component" value="Unassembled WGS sequence"/>
</dbReference>
<evidence type="ECO:0000313" key="2">
    <source>
        <dbReference type="Proteomes" id="UP000723463"/>
    </source>
</evidence>